<reference evidence="1 2" key="1">
    <citation type="submission" date="2016-10" db="EMBL/GenBank/DDBJ databases">
        <authorList>
            <person name="de Groot N.N."/>
        </authorList>
    </citation>
    <scope>NUCLEOTIDE SEQUENCE [LARGE SCALE GENOMIC DNA]</scope>
    <source>
        <strain evidence="1 2">DSM 22489</strain>
    </source>
</reference>
<sequence length="94" mass="10934">MIFDWDENKNAANLRKHGVAFEDAVLVFDDPFHISLPDRIVEGEQRWQMIGMAEGVLVLLLAHTLETNDEDQYVRLISARKAEPHERRRYEAGE</sequence>
<proteinExistence type="predicted"/>
<accession>A0A1H5TI85</accession>
<dbReference type="EMBL" id="FNVA01000001">
    <property type="protein sequence ID" value="SEF61717.1"/>
    <property type="molecule type" value="Genomic_DNA"/>
</dbReference>
<dbReference type="Pfam" id="PF04365">
    <property type="entry name" value="BrnT_toxin"/>
    <property type="match status" value="1"/>
</dbReference>
<organism evidence="1 2">
    <name type="scientific">Bryocella elongata</name>
    <dbReference type="NCBI Taxonomy" id="863522"/>
    <lineage>
        <taxon>Bacteria</taxon>
        <taxon>Pseudomonadati</taxon>
        <taxon>Acidobacteriota</taxon>
        <taxon>Terriglobia</taxon>
        <taxon>Terriglobales</taxon>
        <taxon>Acidobacteriaceae</taxon>
        <taxon>Bryocella</taxon>
    </lineage>
</organism>
<evidence type="ECO:0000313" key="2">
    <source>
        <dbReference type="Proteomes" id="UP000236728"/>
    </source>
</evidence>
<dbReference type="AlphaFoldDB" id="A0A1H5TI85"/>
<protein>
    <submittedName>
        <fullName evidence="1">Uncharacterized protein</fullName>
    </submittedName>
</protein>
<evidence type="ECO:0000313" key="1">
    <source>
        <dbReference type="EMBL" id="SEF61717.1"/>
    </source>
</evidence>
<dbReference type="RefSeq" id="WP_103932148.1">
    <property type="nucleotide sequence ID" value="NZ_FNVA01000001.1"/>
</dbReference>
<name>A0A1H5TI85_9BACT</name>
<dbReference type="InterPro" id="IPR038573">
    <property type="entry name" value="BrnT_sf"/>
</dbReference>
<gene>
    <name evidence="1" type="ORF">SAMN05421819_0596</name>
</gene>
<dbReference type="Proteomes" id="UP000236728">
    <property type="component" value="Unassembled WGS sequence"/>
</dbReference>
<dbReference type="InterPro" id="IPR007460">
    <property type="entry name" value="BrnT_toxin"/>
</dbReference>
<dbReference type="Gene3D" id="3.10.450.530">
    <property type="entry name" value="Ribonuclease toxin, BrnT, of type II toxin-antitoxin system"/>
    <property type="match status" value="1"/>
</dbReference>
<dbReference type="OrthoDB" id="9802417at2"/>
<keyword evidence="2" id="KW-1185">Reference proteome</keyword>